<dbReference type="Proteomes" id="UP001257659">
    <property type="component" value="Unassembled WGS sequence"/>
</dbReference>
<evidence type="ECO:0000313" key="1">
    <source>
        <dbReference type="EMBL" id="MDR6302302.1"/>
    </source>
</evidence>
<evidence type="ECO:0000313" key="2">
    <source>
        <dbReference type="Proteomes" id="UP001257659"/>
    </source>
</evidence>
<reference evidence="1 2" key="1">
    <citation type="submission" date="2023-07" db="EMBL/GenBank/DDBJ databases">
        <title>Genomic Encyclopedia of Type Strains, Phase IV (KMG-IV): sequencing the most valuable type-strain genomes for metagenomic binning, comparative biology and taxonomic classification.</title>
        <authorList>
            <person name="Goeker M."/>
        </authorList>
    </citation>
    <scope>NUCLEOTIDE SEQUENCE [LARGE SCALE GENOMIC DNA]</scope>
    <source>
        <strain evidence="1 2">DSM 102814</strain>
    </source>
</reference>
<name>A0ABU1K9L3_9FLAO</name>
<sequence length="328" mass="37170">MDNEVKGEGNSINYKFRMHDPRIGRFFALDPLEKGYPWNSPYAFSENRVIDGIDLEGAEYVTRGHILNDKNEIITTQDISYYQMNTLELIMKGGTPAHYFNAAGYGPEGRGVKHEYYYLDGSEAFKPIWEQGRTGVDVVGRFGLYSGGGSITLYGSDEFKNNNYDYTFTPITEPDAIAKRHDKAYYDVGGYNKPDYKGFVEDVRTLAADIKMVEEVSAYLENTNIFTIDAESHVAAKGQLHFIGILADYKSWKVGKLQSMGLDPTNPNHIDQVKLSNFLQATEYIYQDNNSLGIAKRWANYIELMAAYPPSTQDKKNEAKPKLEKNED</sequence>
<dbReference type="EMBL" id="JAVDQA010000015">
    <property type="protein sequence ID" value="MDR6302302.1"/>
    <property type="molecule type" value="Genomic_DNA"/>
</dbReference>
<keyword evidence="2" id="KW-1185">Reference proteome</keyword>
<proteinExistence type="predicted"/>
<protein>
    <recommendedName>
        <fullName evidence="3">RHS repeat-associated core domain-containing protein</fullName>
    </recommendedName>
</protein>
<gene>
    <name evidence="1" type="ORF">GGR31_002982</name>
</gene>
<dbReference type="Gene3D" id="2.180.10.10">
    <property type="entry name" value="RHS repeat-associated core"/>
    <property type="match status" value="1"/>
</dbReference>
<accession>A0ABU1K9L3</accession>
<evidence type="ECO:0008006" key="3">
    <source>
        <dbReference type="Google" id="ProtNLM"/>
    </source>
</evidence>
<organism evidence="1 2">
    <name type="scientific">Mesonia maritima</name>
    <dbReference type="NCBI Taxonomy" id="1793873"/>
    <lineage>
        <taxon>Bacteria</taxon>
        <taxon>Pseudomonadati</taxon>
        <taxon>Bacteroidota</taxon>
        <taxon>Flavobacteriia</taxon>
        <taxon>Flavobacteriales</taxon>
        <taxon>Flavobacteriaceae</taxon>
        <taxon>Mesonia</taxon>
    </lineage>
</organism>
<comment type="caution">
    <text evidence="1">The sequence shown here is derived from an EMBL/GenBank/DDBJ whole genome shotgun (WGS) entry which is preliminary data.</text>
</comment>